<evidence type="ECO:0000313" key="1">
    <source>
        <dbReference type="EMBL" id="KAJ2976149.1"/>
    </source>
</evidence>
<dbReference type="EMBL" id="JANJQO010000616">
    <property type="protein sequence ID" value="KAJ2976149.1"/>
    <property type="molecule type" value="Genomic_DNA"/>
</dbReference>
<name>A0ACC1NCI8_9HYPO</name>
<protein>
    <submittedName>
        <fullName evidence="1">Uncharacterized protein</fullName>
    </submittedName>
</protein>
<evidence type="ECO:0000313" key="2">
    <source>
        <dbReference type="Proteomes" id="UP001143910"/>
    </source>
</evidence>
<keyword evidence="2" id="KW-1185">Reference proteome</keyword>
<proteinExistence type="predicted"/>
<gene>
    <name evidence="1" type="ORF">NQ176_g5118</name>
</gene>
<comment type="caution">
    <text evidence="1">The sequence shown here is derived from an EMBL/GenBank/DDBJ whole genome shotgun (WGS) entry which is preliminary data.</text>
</comment>
<sequence length="482" mass="53819">MATRDGHYLEMSTGALHQNLKCVGAIEPATNLVDKATKEYDVIVVGAGYSGLTACRDLSVAGFSVLLLEARDRIGGRTFTTEVDGHLYEMGGTWVHWNQPHTYREMSRYGFTELLPSHIENAGNDYCTTFFNGKLQTVDRQTLHDMTEKAFRVLCDVDGKLGREIMPRPHDPHYNPEAKTWEQLSVAQRLDQVKGELSDDERAVIQARLSSVCGTSMDKAGFFDVLRWWALGGYTMDGVYETGDEFKLPTGQSSFARCFFDEALETGSLDYSFNTPVSEIQDEGESVIVNATWRAKRLVCTLPLNVLDTVRFEPALSPSKMEATNPGNINQGAKFHLEVSGQQLRSWSAVCFPVVRPCSGTGDGTTPAGNTHIVCFGANKEFPAPEEDARDWVEDFTKLHDMEVKKTIWHNWSADPFAKGAWCMFPPDFSFKHLEALQQRSDNILFANSDWASGWRGFIDGAIERGGLAAREVSRELGPRKR</sequence>
<organism evidence="1 2">
    <name type="scientific">Zarea fungicola</name>
    <dbReference type="NCBI Taxonomy" id="93591"/>
    <lineage>
        <taxon>Eukaryota</taxon>
        <taxon>Fungi</taxon>
        <taxon>Dikarya</taxon>
        <taxon>Ascomycota</taxon>
        <taxon>Pezizomycotina</taxon>
        <taxon>Sordariomycetes</taxon>
        <taxon>Hypocreomycetidae</taxon>
        <taxon>Hypocreales</taxon>
        <taxon>Cordycipitaceae</taxon>
        <taxon>Zarea</taxon>
    </lineage>
</organism>
<accession>A0ACC1NCI8</accession>
<reference evidence="1" key="1">
    <citation type="submission" date="2022-08" db="EMBL/GenBank/DDBJ databases">
        <title>Genome Sequence of Lecanicillium fungicola.</title>
        <authorList>
            <person name="Buettner E."/>
        </authorList>
    </citation>
    <scope>NUCLEOTIDE SEQUENCE</scope>
    <source>
        <strain evidence="1">Babe33</strain>
    </source>
</reference>
<dbReference type="Proteomes" id="UP001143910">
    <property type="component" value="Unassembled WGS sequence"/>
</dbReference>